<reference evidence="1" key="1">
    <citation type="submission" date="2020-08" db="EMBL/GenBank/DDBJ databases">
        <title>Plant Genome Project.</title>
        <authorList>
            <person name="Zhang R.-G."/>
        </authorList>
    </citation>
    <scope>NUCLEOTIDE SEQUENCE</scope>
    <source>
        <strain evidence="1">WSP0</strain>
        <tissue evidence="1">Leaf</tissue>
    </source>
</reference>
<name>A0AAV6JN14_9ERIC</name>
<organism evidence="1 2">
    <name type="scientific">Rhododendron griersonianum</name>
    <dbReference type="NCBI Taxonomy" id="479676"/>
    <lineage>
        <taxon>Eukaryota</taxon>
        <taxon>Viridiplantae</taxon>
        <taxon>Streptophyta</taxon>
        <taxon>Embryophyta</taxon>
        <taxon>Tracheophyta</taxon>
        <taxon>Spermatophyta</taxon>
        <taxon>Magnoliopsida</taxon>
        <taxon>eudicotyledons</taxon>
        <taxon>Gunneridae</taxon>
        <taxon>Pentapetalae</taxon>
        <taxon>asterids</taxon>
        <taxon>Ericales</taxon>
        <taxon>Ericaceae</taxon>
        <taxon>Ericoideae</taxon>
        <taxon>Rhodoreae</taxon>
        <taxon>Rhododendron</taxon>
    </lineage>
</organism>
<keyword evidence="2" id="KW-1185">Reference proteome</keyword>
<gene>
    <name evidence="1" type="ORF">RHGRI_021146</name>
</gene>
<dbReference type="Proteomes" id="UP000823749">
    <property type="component" value="Chromosome 7"/>
</dbReference>
<accession>A0AAV6JN14</accession>
<sequence>MKIPEASASSSSLPPQLEKFASILLKNTRSHDLEWYTFDVSDDLEHDQPAPSQPVRLCYPFLPPPTPYHVDKEMVVEFKQPTATAKYDLRGWAISGLSNKKILYRIRAEAEAEASGVNYFVGHGFCCIDLLSSTSTTATTTMQQPMTEWEGLRLVPNKLAIDDVEEVAAHILVLSGKVYCLGGSTKKRRRKGEKLRSP</sequence>
<evidence type="ECO:0000313" key="2">
    <source>
        <dbReference type="Proteomes" id="UP000823749"/>
    </source>
</evidence>
<dbReference type="EMBL" id="JACTNZ010000007">
    <property type="protein sequence ID" value="KAG5541187.1"/>
    <property type="molecule type" value="Genomic_DNA"/>
</dbReference>
<protein>
    <submittedName>
        <fullName evidence="1">Uncharacterized protein</fullName>
    </submittedName>
</protein>
<comment type="caution">
    <text evidence="1">The sequence shown here is derived from an EMBL/GenBank/DDBJ whole genome shotgun (WGS) entry which is preliminary data.</text>
</comment>
<proteinExistence type="predicted"/>
<evidence type="ECO:0000313" key="1">
    <source>
        <dbReference type="EMBL" id="KAG5541187.1"/>
    </source>
</evidence>
<dbReference type="AlphaFoldDB" id="A0AAV6JN14"/>